<dbReference type="STRING" id="1754191.A0A1Y1UZ78"/>
<dbReference type="PANTHER" id="PTHR24188:SF29">
    <property type="entry name" value="GH09064P"/>
    <property type="match status" value="1"/>
</dbReference>
<comment type="caution">
    <text evidence="4">The sequence shown here is derived from an EMBL/GenBank/DDBJ whole genome shotgun (WGS) entry which is preliminary data.</text>
</comment>
<reference evidence="4 5" key="2">
    <citation type="submission" date="2016-08" db="EMBL/GenBank/DDBJ databases">
        <title>Pervasive Adenine N6-methylation of Active Genes in Fungi.</title>
        <authorList>
            <consortium name="DOE Joint Genome Institute"/>
            <person name="Mondo S.J."/>
            <person name="Dannebaum R.O."/>
            <person name="Kuo R.C."/>
            <person name="Labutti K."/>
            <person name="Haridas S."/>
            <person name="Kuo A."/>
            <person name="Salamov A."/>
            <person name="Ahrendt S.R."/>
            <person name="Lipzen A."/>
            <person name="Sullivan W."/>
            <person name="Andreopoulos W.B."/>
            <person name="Clum A."/>
            <person name="Lindquist E."/>
            <person name="Daum C."/>
            <person name="Ramamoorthy G.K."/>
            <person name="Gryganskyi A."/>
            <person name="Culley D."/>
            <person name="Magnuson J.K."/>
            <person name="James T.Y."/>
            <person name="O'Malley M.A."/>
            <person name="Stajich J.E."/>
            <person name="Spatafora J.W."/>
            <person name="Visel A."/>
            <person name="Grigoriev I.V."/>
        </authorList>
    </citation>
    <scope>NUCLEOTIDE SEQUENCE [LARGE SCALE GENOMIC DNA]</scope>
    <source>
        <strain evidence="5">finn</strain>
    </source>
</reference>
<dbReference type="Proteomes" id="UP000193719">
    <property type="component" value="Unassembled WGS sequence"/>
</dbReference>
<dbReference type="OrthoDB" id="2109838at2759"/>
<evidence type="ECO:0000313" key="4">
    <source>
        <dbReference type="EMBL" id="ORX42664.1"/>
    </source>
</evidence>
<dbReference type="Gene3D" id="1.25.40.20">
    <property type="entry name" value="Ankyrin repeat-containing domain"/>
    <property type="match status" value="2"/>
</dbReference>
<proteinExistence type="predicted"/>
<dbReference type="InterPro" id="IPR036770">
    <property type="entry name" value="Ankyrin_rpt-contain_sf"/>
</dbReference>
<feature type="repeat" description="ANK" evidence="3">
    <location>
        <begin position="84"/>
        <end position="116"/>
    </location>
</feature>
<evidence type="ECO:0000313" key="5">
    <source>
        <dbReference type="Proteomes" id="UP000193719"/>
    </source>
</evidence>
<sequence>MDNNYDNQDYRNENIAKYLIKKGADISTKSYDGSISLHCACGAKKENVNLVKYLIADIGLNIRVKDNYGKTSLHYVYINIQDKYGKAPLHYACYKENRNIIKYLIEKGANKNLIDDNRFTPLFYIQKKIKECI</sequence>
<organism evidence="4 5">
    <name type="scientific">Piromyces finnis</name>
    <dbReference type="NCBI Taxonomy" id="1754191"/>
    <lineage>
        <taxon>Eukaryota</taxon>
        <taxon>Fungi</taxon>
        <taxon>Fungi incertae sedis</taxon>
        <taxon>Chytridiomycota</taxon>
        <taxon>Chytridiomycota incertae sedis</taxon>
        <taxon>Neocallimastigomycetes</taxon>
        <taxon>Neocallimastigales</taxon>
        <taxon>Neocallimastigaceae</taxon>
        <taxon>Piromyces</taxon>
    </lineage>
</organism>
<evidence type="ECO:0000256" key="2">
    <source>
        <dbReference type="ARBA" id="ARBA00023043"/>
    </source>
</evidence>
<accession>A0A1Y1UZ78</accession>
<protein>
    <submittedName>
        <fullName evidence="4">Ankyrin</fullName>
    </submittedName>
</protein>
<keyword evidence="1" id="KW-0677">Repeat</keyword>
<keyword evidence="5" id="KW-1185">Reference proteome</keyword>
<dbReference type="SMART" id="SM00248">
    <property type="entry name" value="ANK"/>
    <property type="match status" value="2"/>
</dbReference>
<gene>
    <name evidence="4" type="ORF">BCR36DRAFT_374391</name>
</gene>
<dbReference type="SUPFAM" id="SSF48403">
    <property type="entry name" value="Ankyrin repeat"/>
    <property type="match status" value="1"/>
</dbReference>
<reference evidence="4 5" key="1">
    <citation type="submission" date="2016-08" db="EMBL/GenBank/DDBJ databases">
        <title>Genomes of anaerobic fungi encode conserved fungal cellulosomes for biomass hydrolysis.</title>
        <authorList>
            <consortium name="DOE Joint Genome Institute"/>
            <person name="Haitjema C.H."/>
            <person name="Gilmore S.P."/>
            <person name="Henske J.K."/>
            <person name="Solomon K.V."/>
            <person name="De Groot R."/>
            <person name="Kuo A."/>
            <person name="Mondo S.J."/>
            <person name="Salamov A.A."/>
            <person name="Labutti K."/>
            <person name="Zhao Z."/>
            <person name="Chiniquy J."/>
            <person name="Barry K."/>
            <person name="Brewer H.M."/>
            <person name="Purvine S.O."/>
            <person name="Wright A.T."/>
            <person name="Boxma B."/>
            <person name="Van Alen T."/>
            <person name="Hackstein J.H."/>
            <person name="Baker S.E."/>
            <person name="Grigoriev I.V."/>
            <person name="O'Malley M.A."/>
        </authorList>
    </citation>
    <scope>NUCLEOTIDE SEQUENCE [LARGE SCALE GENOMIC DNA]</scope>
    <source>
        <strain evidence="5">finn</strain>
    </source>
</reference>
<evidence type="ECO:0000256" key="1">
    <source>
        <dbReference type="ARBA" id="ARBA00022737"/>
    </source>
</evidence>
<dbReference type="PROSITE" id="PS50297">
    <property type="entry name" value="ANK_REP_REGION"/>
    <property type="match status" value="1"/>
</dbReference>
<dbReference type="PROSITE" id="PS50088">
    <property type="entry name" value="ANK_REPEAT"/>
    <property type="match status" value="1"/>
</dbReference>
<dbReference type="AlphaFoldDB" id="A0A1Y1UZ78"/>
<evidence type="ECO:0000256" key="3">
    <source>
        <dbReference type="PROSITE-ProRule" id="PRU00023"/>
    </source>
</evidence>
<dbReference type="Pfam" id="PF12796">
    <property type="entry name" value="Ank_2"/>
    <property type="match status" value="2"/>
</dbReference>
<keyword evidence="2 3" id="KW-0040">ANK repeat</keyword>
<dbReference type="InterPro" id="IPR002110">
    <property type="entry name" value="Ankyrin_rpt"/>
</dbReference>
<dbReference type="PANTHER" id="PTHR24188">
    <property type="entry name" value="ANKYRIN REPEAT PROTEIN"/>
    <property type="match status" value="1"/>
</dbReference>
<dbReference type="EMBL" id="MCFH01000062">
    <property type="protein sequence ID" value="ORX42664.1"/>
    <property type="molecule type" value="Genomic_DNA"/>
</dbReference>
<name>A0A1Y1UZ78_9FUNG</name>